<feature type="compositionally biased region" description="Basic and acidic residues" evidence="1">
    <location>
        <begin position="57"/>
        <end position="67"/>
    </location>
</feature>
<keyword evidence="3" id="KW-1185">Reference proteome</keyword>
<evidence type="ECO:0000256" key="1">
    <source>
        <dbReference type="SAM" id="MobiDB-lite"/>
    </source>
</evidence>
<gene>
    <name evidence="2" type="primary">PLEST010357</name>
    <name evidence="2" type="ORF">PLESTB_000994500</name>
</gene>
<dbReference type="EMBL" id="BRXU01000013">
    <property type="protein sequence ID" value="GLC55502.1"/>
    <property type="molecule type" value="Genomic_DNA"/>
</dbReference>
<feature type="compositionally biased region" description="Gly residues" evidence="1">
    <location>
        <begin position="151"/>
        <end position="165"/>
    </location>
</feature>
<feature type="region of interest" description="Disordered" evidence="1">
    <location>
        <begin position="140"/>
        <end position="217"/>
    </location>
</feature>
<name>A0A9W6BNQ7_9CHLO</name>
<protein>
    <submittedName>
        <fullName evidence="2">Uncharacterized protein</fullName>
    </submittedName>
</protein>
<evidence type="ECO:0000313" key="2">
    <source>
        <dbReference type="EMBL" id="GLC55502.1"/>
    </source>
</evidence>
<dbReference type="AlphaFoldDB" id="A0A9W6BNQ7"/>
<accession>A0A9W6BNQ7</accession>
<comment type="caution">
    <text evidence="2">The sequence shown here is derived from an EMBL/GenBank/DDBJ whole genome shotgun (WGS) entry which is preliminary data.</text>
</comment>
<proteinExistence type="predicted"/>
<dbReference type="Proteomes" id="UP001165080">
    <property type="component" value="Unassembled WGS sequence"/>
</dbReference>
<organism evidence="2 3">
    <name type="scientific">Pleodorina starrii</name>
    <dbReference type="NCBI Taxonomy" id="330485"/>
    <lineage>
        <taxon>Eukaryota</taxon>
        <taxon>Viridiplantae</taxon>
        <taxon>Chlorophyta</taxon>
        <taxon>core chlorophytes</taxon>
        <taxon>Chlorophyceae</taxon>
        <taxon>CS clade</taxon>
        <taxon>Chlamydomonadales</taxon>
        <taxon>Volvocaceae</taxon>
        <taxon>Pleodorina</taxon>
    </lineage>
</organism>
<feature type="region of interest" description="Disordered" evidence="1">
    <location>
        <begin position="54"/>
        <end position="76"/>
    </location>
</feature>
<sequence length="250" mass="25016">MPLAIPLQPASNCRFYVDSGSAASQGRARTRRAPIIMARRNETDEERAARKAATKAAKAEKRTERQGLGDPAKGRKPCSLCGRPRDLLIRCQVDATLSWQMACGKCWLEASGGEVDGAVQKPYYRYGGLWKNHHKAVSGRNKVPAAAKAGTGAGSGGGKKGGGGPLAELRNDEAGGPEGEGSEAGSEGSEDGGVGSGDVGASARGSGAAAGGAAGAGAAAGASSATRALLLAEAARCEAEDAEPAGQLAG</sequence>
<reference evidence="2 3" key="1">
    <citation type="journal article" date="2023" name="Commun. Biol.">
        <title>Reorganization of the ancestral sex-determining regions during the evolution of trioecy in Pleodorina starrii.</title>
        <authorList>
            <person name="Takahashi K."/>
            <person name="Suzuki S."/>
            <person name="Kawai-Toyooka H."/>
            <person name="Yamamoto K."/>
            <person name="Hamaji T."/>
            <person name="Ootsuki R."/>
            <person name="Yamaguchi H."/>
            <person name="Kawachi M."/>
            <person name="Higashiyama T."/>
            <person name="Nozaki H."/>
        </authorList>
    </citation>
    <scope>NUCLEOTIDE SEQUENCE [LARGE SCALE GENOMIC DNA]</scope>
    <source>
        <strain evidence="2 3">NIES-4479</strain>
    </source>
</reference>
<evidence type="ECO:0000313" key="3">
    <source>
        <dbReference type="Proteomes" id="UP001165080"/>
    </source>
</evidence>